<protein>
    <recommendedName>
        <fullName evidence="8">DNA 3'-5' helicase</fullName>
        <ecNumber evidence="8">5.6.2.4</ecNumber>
    </recommendedName>
</protein>
<dbReference type="GO" id="GO:0005524">
    <property type="term" value="F:ATP binding"/>
    <property type="evidence" value="ECO:0007669"/>
    <property type="project" value="UniProtKB-KW"/>
</dbReference>
<keyword evidence="5" id="KW-0067">ATP-binding</keyword>
<dbReference type="InterPro" id="IPR027417">
    <property type="entry name" value="P-loop_NTPase"/>
</dbReference>
<feature type="domain" description="Helicase C-terminal" evidence="11">
    <location>
        <begin position="399"/>
        <end position="544"/>
    </location>
</feature>
<keyword evidence="6" id="KW-0413">Isomerase</keyword>
<comment type="catalytic activity">
    <reaction evidence="7">
        <text>Couples ATP hydrolysis with the unwinding of duplex DNA by translocating in the 3'-5' direction.</text>
        <dbReference type="EC" id="5.6.2.4"/>
    </reaction>
</comment>
<evidence type="ECO:0000256" key="9">
    <source>
        <dbReference type="ARBA" id="ARBA00048988"/>
    </source>
</evidence>
<evidence type="ECO:0000256" key="2">
    <source>
        <dbReference type="ARBA" id="ARBA00022741"/>
    </source>
</evidence>
<dbReference type="SUPFAM" id="SSF52540">
    <property type="entry name" value="P-loop containing nucleoside triphosphate hydrolases"/>
    <property type="match status" value="2"/>
</dbReference>
<dbReference type="EC" id="5.6.2.4" evidence="8"/>
<organism evidence="12 13">
    <name type="scientific">Amycolatopsis endophytica</name>
    <dbReference type="NCBI Taxonomy" id="860233"/>
    <lineage>
        <taxon>Bacteria</taxon>
        <taxon>Bacillati</taxon>
        <taxon>Actinomycetota</taxon>
        <taxon>Actinomycetes</taxon>
        <taxon>Pseudonocardiales</taxon>
        <taxon>Pseudonocardiaceae</taxon>
        <taxon>Amycolatopsis</taxon>
    </lineage>
</organism>
<dbReference type="Gene3D" id="3.40.50.300">
    <property type="entry name" value="P-loop containing nucleotide triphosphate hydrolases"/>
    <property type="match status" value="2"/>
</dbReference>
<evidence type="ECO:0000256" key="4">
    <source>
        <dbReference type="ARBA" id="ARBA00022806"/>
    </source>
</evidence>
<feature type="domain" description="Helicase ATP-binding" evidence="10">
    <location>
        <begin position="190"/>
        <end position="344"/>
    </location>
</feature>
<dbReference type="InterPro" id="IPR032830">
    <property type="entry name" value="XPB/Ssl2_N"/>
</dbReference>
<dbReference type="Proteomes" id="UP000549616">
    <property type="component" value="Unassembled WGS sequence"/>
</dbReference>
<comment type="catalytic activity">
    <reaction evidence="9">
        <text>ATP + H2O = ADP + phosphate + H(+)</text>
        <dbReference type="Rhea" id="RHEA:13065"/>
        <dbReference type="ChEBI" id="CHEBI:15377"/>
        <dbReference type="ChEBI" id="CHEBI:15378"/>
        <dbReference type="ChEBI" id="CHEBI:30616"/>
        <dbReference type="ChEBI" id="CHEBI:43474"/>
        <dbReference type="ChEBI" id="CHEBI:456216"/>
        <dbReference type="EC" id="5.6.2.4"/>
    </reaction>
</comment>
<evidence type="ECO:0000313" key="13">
    <source>
        <dbReference type="Proteomes" id="UP000549616"/>
    </source>
</evidence>
<evidence type="ECO:0000256" key="8">
    <source>
        <dbReference type="ARBA" id="ARBA00034808"/>
    </source>
</evidence>
<keyword evidence="3 12" id="KW-0378">Hydrolase</keyword>
<sequence length="545" mass="60474">MTDGPLIVQSDKTVLLEVDHAMADDARIAIAPFAELERAPEHVHTYRVTPLALWNARAAGHDAEQVVDALTTYSRFPVPQPLLIDIIDTMARFGRLQIANNPAHGLVMTTTDRAVLEEVLRHKKISPMLGTRIDDDTVAVHPSERGRLKQALLKVGWPAEDLAGYVDGEAHPMHLAETGWGLRDYQRQAAEAFWAGGSGVVVLPCGAGKTLVGAAAMARAQATTLILVTNTVAGRQWKRELVARTSLTEDEIGEYSGEKKEIRPVTIATYQVITRKSKGEYKHLELFDSRDWGLVVYDEVHLLPAPVFRMTADLQSRRRLGLTATLVREDGREGDVFSLIGPKRYDAPWRDIEAQGWIAPAECIEVRVTLTDNERLLYATAEAEDKYKLAATARTKIPVVRSILDKHAGDQTLVIGAYLDQLEELGAELDAPVIQGSTRNKEREALFDAFRRGEIDKLVVSKVANFSIDLPEATVAIQVSGTFGSRQEEAQRLGRLLRPKADGRQAHFYSVVSRDTLDTEYAAHRQRFLAEQGYAYTIHDADAYL</sequence>
<dbReference type="CDD" id="cd18789">
    <property type="entry name" value="SF2_C_XPB"/>
    <property type="match status" value="1"/>
</dbReference>
<evidence type="ECO:0000313" key="12">
    <source>
        <dbReference type="EMBL" id="NYI89183.1"/>
    </source>
</evidence>
<evidence type="ECO:0000259" key="10">
    <source>
        <dbReference type="PROSITE" id="PS51192"/>
    </source>
</evidence>
<dbReference type="PANTHER" id="PTHR11274">
    <property type="entry name" value="RAD25/XP-B DNA REPAIR HELICASE"/>
    <property type="match status" value="1"/>
</dbReference>
<dbReference type="InterPro" id="IPR006935">
    <property type="entry name" value="Helicase/UvrB_N"/>
</dbReference>
<dbReference type="Pfam" id="PF13625">
    <property type="entry name" value="Helicase_C_3"/>
    <property type="match status" value="1"/>
</dbReference>
<dbReference type="Pfam" id="PF16203">
    <property type="entry name" value="ERCC3_RAD25_C"/>
    <property type="match status" value="1"/>
</dbReference>
<keyword evidence="2" id="KW-0547">Nucleotide-binding</keyword>
<dbReference type="InterPro" id="IPR032438">
    <property type="entry name" value="ERCC3_RAD25_C"/>
</dbReference>
<dbReference type="NCBIfam" id="NF045503">
    <property type="entry name" value="repair_heli_XPB"/>
    <property type="match status" value="1"/>
</dbReference>
<evidence type="ECO:0000256" key="7">
    <source>
        <dbReference type="ARBA" id="ARBA00034617"/>
    </source>
</evidence>
<dbReference type="PRINTS" id="PR00851">
    <property type="entry name" value="XRODRMPGMNTB"/>
</dbReference>
<dbReference type="SMART" id="SM00487">
    <property type="entry name" value="DEXDc"/>
    <property type="match status" value="1"/>
</dbReference>
<dbReference type="Pfam" id="PF04851">
    <property type="entry name" value="ResIII"/>
    <property type="match status" value="1"/>
</dbReference>
<dbReference type="InterPro" id="IPR050615">
    <property type="entry name" value="ATP-dep_DNA_Helicase"/>
</dbReference>
<accession>A0A853B228</accession>
<dbReference type="InterPro" id="IPR001650">
    <property type="entry name" value="Helicase_C-like"/>
</dbReference>
<dbReference type="SMART" id="SM00490">
    <property type="entry name" value="HELICc"/>
    <property type="match status" value="1"/>
</dbReference>
<dbReference type="RefSeq" id="WP_179773366.1">
    <property type="nucleotide sequence ID" value="NZ_JACCFK010000001.1"/>
</dbReference>
<dbReference type="InterPro" id="IPR014001">
    <property type="entry name" value="Helicase_ATP-bd"/>
</dbReference>
<dbReference type="AlphaFoldDB" id="A0A853B228"/>
<keyword evidence="4" id="KW-0347">Helicase</keyword>
<dbReference type="PROSITE" id="PS51192">
    <property type="entry name" value="HELICASE_ATP_BIND_1"/>
    <property type="match status" value="1"/>
</dbReference>
<dbReference type="PANTHER" id="PTHR11274:SF0">
    <property type="entry name" value="GENERAL TRANSCRIPTION AND DNA REPAIR FACTOR IIH HELICASE SUBUNIT XPB"/>
    <property type="match status" value="1"/>
</dbReference>
<evidence type="ECO:0000256" key="6">
    <source>
        <dbReference type="ARBA" id="ARBA00023235"/>
    </source>
</evidence>
<dbReference type="GO" id="GO:0016787">
    <property type="term" value="F:hydrolase activity"/>
    <property type="evidence" value="ECO:0007669"/>
    <property type="project" value="UniProtKB-KW"/>
</dbReference>
<proteinExistence type="inferred from homology"/>
<gene>
    <name evidence="12" type="ORF">HNR02_002506</name>
</gene>
<dbReference type="GO" id="GO:0003677">
    <property type="term" value="F:DNA binding"/>
    <property type="evidence" value="ECO:0007669"/>
    <property type="project" value="InterPro"/>
</dbReference>
<dbReference type="PROSITE" id="PS51194">
    <property type="entry name" value="HELICASE_CTER"/>
    <property type="match status" value="1"/>
</dbReference>
<reference evidence="12 13" key="1">
    <citation type="submission" date="2020-07" db="EMBL/GenBank/DDBJ databases">
        <title>Sequencing the genomes of 1000 actinobacteria strains.</title>
        <authorList>
            <person name="Klenk H.-P."/>
        </authorList>
    </citation>
    <scope>NUCLEOTIDE SEQUENCE [LARGE SCALE GENOMIC DNA]</scope>
    <source>
        <strain evidence="12 13">DSM 104006</strain>
    </source>
</reference>
<keyword evidence="13" id="KW-1185">Reference proteome</keyword>
<evidence type="ECO:0000259" key="11">
    <source>
        <dbReference type="PROSITE" id="PS51194"/>
    </source>
</evidence>
<comment type="caution">
    <text evidence="12">The sequence shown here is derived from an EMBL/GenBank/DDBJ whole genome shotgun (WGS) entry which is preliminary data.</text>
</comment>
<evidence type="ECO:0000256" key="1">
    <source>
        <dbReference type="ARBA" id="ARBA00006637"/>
    </source>
</evidence>
<evidence type="ECO:0000256" key="3">
    <source>
        <dbReference type="ARBA" id="ARBA00022801"/>
    </source>
</evidence>
<comment type="similarity">
    <text evidence="1">Belongs to the helicase family. RAD25/XPB subfamily.</text>
</comment>
<name>A0A853B228_9PSEU</name>
<evidence type="ECO:0000256" key="5">
    <source>
        <dbReference type="ARBA" id="ARBA00022840"/>
    </source>
</evidence>
<dbReference type="GO" id="GO:0043138">
    <property type="term" value="F:3'-5' DNA helicase activity"/>
    <property type="evidence" value="ECO:0007669"/>
    <property type="project" value="UniProtKB-EC"/>
</dbReference>
<dbReference type="EMBL" id="JACCFK010000001">
    <property type="protein sequence ID" value="NYI89183.1"/>
    <property type="molecule type" value="Genomic_DNA"/>
</dbReference>